<dbReference type="InterPro" id="IPR009600">
    <property type="entry name" value="PIG-U"/>
</dbReference>
<evidence type="ECO:0000256" key="3">
    <source>
        <dbReference type="ARBA" id="ARBA00010026"/>
    </source>
</evidence>
<evidence type="ECO:0000313" key="11">
    <source>
        <dbReference type="Proteomes" id="UP000597762"/>
    </source>
</evidence>
<evidence type="ECO:0000256" key="4">
    <source>
        <dbReference type="ARBA" id="ARBA00022502"/>
    </source>
</evidence>
<comment type="caution">
    <text evidence="10">The sequence shown here is derived from an EMBL/GenBank/DDBJ whole genome shotgun (WGS) entry which is preliminary data.</text>
</comment>
<proteinExistence type="inferred from homology"/>
<evidence type="ECO:0000256" key="8">
    <source>
        <dbReference type="ARBA" id="ARBA00023136"/>
    </source>
</evidence>
<feature type="transmembrane region" description="Helical" evidence="9">
    <location>
        <begin position="261"/>
        <end position="282"/>
    </location>
</feature>
<name>A0A812CIS5_ACAPH</name>
<feature type="transmembrane region" description="Helical" evidence="9">
    <location>
        <begin position="289"/>
        <end position="310"/>
    </location>
</feature>
<dbReference type="Proteomes" id="UP000597762">
    <property type="component" value="Unassembled WGS sequence"/>
</dbReference>
<organism evidence="10 11">
    <name type="scientific">Acanthosepion pharaonis</name>
    <name type="common">Pharaoh cuttlefish</name>
    <name type="synonym">Sepia pharaonis</name>
    <dbReference type="NCBI Taxonomy" id="158019"/>
    <lineage>
        <taxon>Eukaryota</taxon>
        <taxon>Metazoa</taxon>
        <taxon>Spiralia</taxon>
        <taxon>Lophotrochozoa</taxon>
        <taxon>Mollusca</taxon>
        <taxon>Cephalopoda</taxon>
        <taxon>Coleoidea</taxon>
        <taxon>Decapodiformes</taxon>
        <taxon>Sepiida</taxon>
        <taxon>Sepiina</taxon>
        <taxon>Sepiidae</taxon>
        <taxon>Acanthosepion</taxon>
    </lineage>
</organism>
<comment type="subcellular location">
    <subcellularLocation>
        <location evidence="1">Endoplasmic reticulum membrane</location>
        <topology evidence="1">Multi-pass membrane protein</topology>
    </subcellularLocation>
</comment>
<dbReference type="AlphaFoldDB" id="A0A812CIS5"/>
<keyword evidence="4" id="KW-0337">GPI-anchor biosynthesis</keyword>
<protein>
    <submittedName>
        <fullName evidence="10">PIGU</fullName>
    </submittedName>
</protein>
<feature type="transmembrane region" description="Helical" evidence="9">
    <location>
        <begin position="316"/>
        <end position="333"/>
    </location>
</feature>
<feature type="transmembrane region" description="Helical" evidence="9">
    <location>
        <begin position="167"/>
        <end position="191"/>
    </location>
</feature>
<feature type="transmembrane region" description="Helical" evidence="9">
    <location>
        <begin position="389"/>
        <end position="411"/>
    </location>
</feature>
<dbReference type="GO" id="GO:0016255">
    <property type="term" value="P:attachment of GPI anchor to protein"/>
    <property type="evidence" value="ECO:0007669"/>
    <property type="project" value="InterPro"/>
</dbReference>
<feature type="transmembrane region" description="Helical" evidence="9">
    <location>
        <begin position="197"/>
        <end position="215"/>
    </location>
</feature>
<dbReference type="OrthoDB" id="549017at2759"/>
<evidence type="ECO:0000313" key="10">
    <source>
        <dbReference type="EMBL" id="CAE1267005.1"/>
    </source>
</evidence>
<evidence type="ECO:0000256" key="1">
    <source>
        <dbReference type="ARBA" id="ARBA00004477"/>
    </source>
</evidence>
<feature type="transmembrane region" description="Helical" evidence="9">
    <location>
        <begin position="227"/>
        <end position="249"/>
    </location>
</feature>
<keyword evidence="6" id="KW-0256">Endoplasmic reticulum</keyword>
<accession>A0A812CIS5</accession>
<evidence type="ECO:0000256" key="9">
    <source>
        <dbReference type="SAM" id="Phobius"/>
    </source>
</evidence>
<evidence type="ECO:0000256" key="5">
    <source>
        <dbReference type="ARBA" id="ARBA00022692"/>
    </source>
</evidence>
<dbReference type="Pfam" id="PF06728">
    <property type="entry name" value="PIG-U"/>
    <property type="match status" value="1"/>
</dbReference>
<reference evidence="10" key="1">
    <citation type="submission" date="2021-01" db="EMBL/GenBank/DDBJ databases">
        <authorList>
            <person name="Li R."/>
            <person name="Bekaert M."/>
        </authorList>
    </citation>
    <scope>NUCLEOTIDE SEQUENCE</scope>
    <source>
        <strain evidence="10">Farmed</strain>
    </source>
</reference>
<evidence type="ECO:0000256" key="7">
    <source>
        <dbReference type="ARBA" id="ARBA00022989"/>
    </source>
</evidence>
<dbReference type="GO" id="GO:0006506">
    <property type="term" value="P:GPI anchor biosynthetic process"/>
    <property type="evidence" value="ECO:0007669"/>
    <property type="project" value="UniProtKB-UniPathway"/>
</dbReference>
<evidence type="ECO:0000256" key="6">
    <source>
        <dbReference type="ARBA" id="ARBA00022824"/>
    </source>
</evidence>
<keyword evidence="5 9" id="KW-0812">Transmembrane</keyword>
<gene>
    <name evidence="10" type="ORF">SPHA_35457</name>
</gene>
<comment type="similarity">
    <text evidence="3">Belongs to the PIGU family.</text>
</comment>
<evidence type="ECO:0000256" key="2">
    <source>
        <dbReference type="ARBA" id="ARBA00004687"/>
    </source>
</evidence>
<comment type="pathway">
    <text evidence="2">Glycolipid biosynthesis; glycosylphosphatidylinositol-anchor biosynthesis.</text>
</comment>
<dbReference type="PANTHER" id="PTHR13121">
    <property type="entry name" value="GPI TRANSAMIDASE COMPONENT PIG-U"/>
    <property type="match status" value="1"/>
</dbReference>
<dbReference type="GO" id="GO:0042765">
    <property type="term" value="C:GPI-anchor transamidase complex"/>
    <property type="evidence" value="ECO:0007669"/>
    <property type="project" value="InterPro"/>
</dbReference>
<feature type="transmembrane region" description="Helical" evidence="9">
    <location>
        <begin position="354"/>
        <end position="377"/>
    </location>
</feature>
<dbReference type="PANTHER" id="PTHR13121:SF0">
    <property type="entry name" value="PHOSPHATIDYLINOSITOL GLYCAN ANCHOR BIOSYNTHESIS CLASS U PROTEIN"/>
    <property type="match status" value="1"/>
</dbReference>
<keyword evidence="11" id="KW-1185">Reference proteome</keyword>
<dbReference type="UniPathway" id="UPA00196"/>
<keyword evidence="8 9" id="KW-0472">Membrane</keyword>
<feature type="transmembrane region" description="Helical" evidence="9">
    <location>
        <begin position="85"/>
        <end position="103"/>
    </location>
</feature>
<keyword evidence="7 9" id="KW-1133">Transmembrane helix</keyword>
<dbReference type="EMBL" id="CAHIKZ030001524">
    <property type="protein sequence ID" value="CAE1267005.1"/>
    <property type="molecule type" value="Genomic_DNA"/>
</dbReference>
<sequence>MAIIVHICFVVGLGLRFWLFKTSFPGWLASRVEISTPLTSWKRVMEGIYLTREHVSPYSGDLFHETPLMLKWLDLVLKVFKQYDYLIFLAADTLIGILLLKIANLFSKYMLLKQAADSPNYSPEASSLLLRKESLRKLEIFVVAAHMLNPYSIAVCLARSTGIFHNLLVLLAFFFTMKAQTILSTLCLAFATYESFYPLVLCVPAALFFHQYSVLNKKSVKEESSSLVYFLTTLGLFSFWFLMLLAVSYHLDESAQFVSSIYGFILTVPDLSPNIGIFWYFFTEMFEHFRIFFLFVFQINALIYTVPLAVRLREQPIFLMYILTFLTGVFKSYPSYSDVSIILALLPLWKHLFAYLRNSFIVTCMFICCTVFSPLLWHLWLYAGSANANFYFAITLVFTTAEIFLVTDLLYANLRWEYDLTYGLNRKLEDGKEGQVVLE</sequence>